<evidence type="ECO:0000313" key="2">
    <source>
        <dbReference type="EMBL" id="OKH25579.1"/>
    </source>
</evidence>
<feature type="coiled-coil region" evidence="1">
    <location>
        <begin position="13"/>
        <end position="90"/>
    </location>
</feature>
<reference evidence="2 3" key="1">
    <citation type="submission" date="2016-11" db="EMBL/GenBank/DDBJ databases">
        <title>Draft Genome Sequences of Nine Cyanobacterial Strains from Diverse Habitats.</title>
        <authorList>
            <person name="Zhu T."/>
            <person name="Hou S."/>
            <person name="Lu X."/>
            <person name="Hess W.R."/>
        </authorList>
    </citation>
    <scope>NUCLEOTIDE SEQUENCE [LARGE SCALE GENOMIC DNA]</scope>
    <source>
        <strain evidence="2 3">NIES-593</strain>
    </source>
</reference>
<name>A0A1U7HPU0_9CYAN</name>
<organism evidence="2 3">
    <name type="scientific">Hydrococcus rivularis NIES-593</name>
    <dbReference type="NCBI Taxonomy" id="1921803"/>
    <lineage>
        <taxon>Bacteria</taxon>
        <taxon>Bacillati</taxon>
        <taxon>Cyanobacteriota</taxon>
        <taxon>Cyanophyceae</taxon>
        <taxon>Pleurocapsales</taxon>
        <taxon>Hydrococcaceae</taxon>
        <taxon>Hydrococcus</taxon>
    </lineage>
</organism>
<protein>
    <submittedName>
        <fullName evidence="2">DUF2203 domain-containing protein</fullName>
    </submittedName>
</protein>
<dbReference type="EMBL" id="MRCB01000003">
    <property type="protein sequence ID" value="OKH25579.1"/>
    <property type="molecule type" value="Genomic_DNA"/>
</dbReference>
<keyword evidence="3" id="KW-1185">Reference proteome</keyword>
<sequence length="133" mass="15694">MSPENPSQPNGDNEEFEQELMRVERSLIALKQRYAQVQRDSQHQTELQQREQQLQQQWQRIQSPELEKELQQIKEHLQDLEVSLESALLSDRHLKALFWEGVRRGLMGEVFWQIVRFGGLGVVLGWLLKSCAR</sequence>
<evidence type="ECO:0000313" key="3">
    <source>
        <dbReference type="Proteomes" id="UP000186868"/>
    </source>
</evidence>
<comment type="caution">
    <text evidence="2">The sequence shown here is derived from an EMBL/GenBank/DDBJ whole genome shotgun (WGS) entry which is preliminary data.</text>
</comment>
<dbReference type="RefSeq" id="WP_073598421.1">
    <property type="nucleotide sequence ID" value="NZ_MRCB01000003.1"/>
</dbReference>
<dbReference type="OrthoDB" id="565202at2"/>
<keyword evidence="1" id="KW-0175">Coiled coil</keyword>
<accession>A0A1U7HPU0</accession>
<dbReference type="AlphaFoldDB" id="A0A1U7HPU0"/>
<dbReference type="Proteomes" id="UP000186868">
    <property type="component" value="Unassembled WGS sequence"/>
</dbReference>
<proteinExistence type="predicted"/>
<gene>
    <name evidence="2" type="ORF">NIES593_04380</name>
</gene>
<dbReference type="STRING" id="1921803.NIES593_04380"/>
<evidence type="ECO:0000256" key="1">
    <source>
        <dbReference type="SAM" id="Coils"/>
    </source>
</evidence>